<evidence type="ECO:0000313" key="1">
    <source>
        <dbReference type="EMBL" id="WEK06150.1"/>
    </source>
</evidence>
<sequence>MTPEALATLYRGYIDCLNLKDWAQLGHFVHENVQHNGRRIGLSGYREMLENDYRMIPDLRFAIDLLVSDPQRIAARLLFDCRPKGEFLGLPVNGQRVRFAENVFYQLVDERIESVWSIIDIAAIKAQLQGPV</sequence>
<dbReference type="InterPro" id="IPR032710">
    <property type="entry name" value="NTF2-like_dom_sf"/>
</dbReference>
<accession>A0AAJ5VYE5</accession>
<dbReference type="InterPro" id="IPR009959">
    <property type="entry name" value="Cyclase_SnoaL-like"/>
</dbReference>
<dbReference type="PANTHER" id="PTHR38436:SF1">
    <property type="entry name" value="ESTER CYCLASE"/>
    <property type="match status" value="1"/>
</dbReference>
<dbReference type="PANTHER" id="PTHR38436">
    <property type="entry name" value="POLYKETIDE CYCLASE SNOAL-LIKE DOMAIN"/>
    <property type="match status" value="1"/>
</dbReference>
<protein>
    <submittedName>
        <fullName evidence="1">Ester cyclase</fullName>
    </submittedName>
</protein>
<dbReference type="Gene3D" id="3.10.450.50">
    <property type="match status" value="1"/>
</dbReference>
<gene>
    <name evidence="1" type="ORF">P0Y65_07835</name>
</gene>
<dbReference type="AlphaFoldDB" id="A0AAJ5VYE5"/>
<organism evidence="1 2">
    <name type="scientific">Candidatus Devosia phytovorans</name>
    <dbReference type="NCBI Taxonomy" id="3121372"/>
    <lineage>
        <taxon>Bacteria</taxon>
        <taxon>Pseudomonadati</taxon>
        <taxon>Pseudomonadota</taxon>
        <taxon>Alphaproteobacteria</taxon>
        <taxon>Hyphomicrobiales</taxon>
        <taxon>Devosiaceae</taxon>
        <taxon>Devosia</taxon>
    </lineage>
</organism>
<name>A0AAJ5VYE5_9HYPH</name>
<dbReference type="GO" id="GO:0030638">
    <property type="term" value="P:polyketide metabolic process"/>
    <property type="evidence" value="ECO:0007669"/>
    <property type="project" value="InterPro"/>
</dbReference>
<dbReference type="Proteomes" id="UP001217476">
    <property type="component" value="Chromosome"/>
</dbReference>
<dbReference type="EMBL" id="CP119312">
    <property type="protein sequence ID" value="WEK06150.1"/>
    <property type="molecule type" value="Genomic_DNA"/>
</dbReference>
<proteinExistence type="predicted"/>
<dbReference type="SUPFAM" id="SSF54427">
    <property type="entry name" value="NTF2-like"/>
    <property type="match status" value="1"/>
</dbReference>
<reference evidence="1" key="1">
    <citation type="submission" date="2023-03" db="EMBL/GenBank/DDBJ databases">
        <title>Andean soil-derived lignocellulolytic bacterial consortium as a source of novel taxa and putative plastic-active enzymes.</title>
        <authorList>
            <person name="Diaz-Garcia L."/>
            <person name="Chuvochina M."/>
            <person name="Feuerriegel G."/>
            <person name="Bunk B."/>
            <person name="Sproer C."/>
            <person name="Streit W.R."/>
            <person name="Rodriguez L.M."/>
            <person name="Overmann J."/>
            <person name="Jimenez D.J."/>
        </authorList>
    </citation>
    <scope>NUCLEOTIDE SEQUENCE</scope>
    <source>
        <strain evidence="1">MAG 4196</strain>
    </source>
</reference>
<dbReference type="Pfam" id="PF07366">
    <property type="entry name" value="SnoaL"/>
    <property type="match status" value="1"/>
</dbReference>
<evidence type="ECO:0000313" key="2">
    <source>
        <dbReference type="Proteomes" id="UP001217476"/>
    </source>
</evidence>